<gene>
    <name evidence="2" type="ORF">SAMN04488085_10386</name>
</gene>
<evidence type="ECO:0000256" key="1">
    <source>
        <dbReference type="ARBA" id="ARBA00010424"/>
    </source>
</evidence>
<keyword evidence="3" id="KW-1185">Reference proteome</keyword>
<dbReference type="InParanoid" id="A0A1I4BKJ5"/>
<dbReference type="Pfam" id="PF02679">
    <property type="entry name" value="ComA"/>
    <property type="match status" value="1"/>
</dbReference>
<evidence type="ECO:0000313" key="3">
    <source>
        <dbReference type="Proteomes" id="UP000199152"/>
    </source>
</evidence>
<name>A0A1I4BKJ5_9ACTN</name>
<evidence type="ECO:0000313" key="2">
    <source>
        <dbReference type="EMBL" id="SFK69298.1"/>
    </source>
</evidence>
<dbReference type="EMBL" id="FOSW01000003">
    <property type="protein sequence ID" value="SFK69298.1"/>
    <property type="molecule type" value="Genomic_DNA"/>
</dbReference>
<dbReference type="STRING" id="504800.SAMN04488085_10386"/>
<dbReference type="InterPro" id="IPR036112">
    <property type="entry name" value="ComA_synth_sf"/>
</dbReference>
<dbReference type="PANTHER" id="PTHR48413">
    <property type="match status" value="1"/>
</dbReference>
<reference evidence="2 3" key="1">
    <citation type="submission" date="2016-10" db="EMBL/GenBank/DDBJ databases">
        <authorList>
            <person name="de Groot N.N."/>
        </authorList>
    </citation>
    <scope>NUCLEOTIDE SEQUENCE [LARGE SCALE GENOMIC DNA]</scope>
    <source>
        <strain evidence="2 3">DSM 45317</strain>
    </source>
</reference>
<dbReference type="Gene3D" id="3.20.20.70">
    <property type="entry name" value="Aldolase class I"/>
    <property type="match status" value="1"/>
</dbReference>
<organism evidence="2 3">
    <name type="scientific">Geodermatophilus ruber</name>
    <dbReference type="NCBI Taxonomy" id="504800"/>
    <lineage>
        <taxon>Bacteria</taxon>
        <taxon>Bacillati</taxon>
        <taxon>Actinomycetota</taxon>
        <taxon>Actinomycetes</taxon>
        <taxon>Geodermatophilales</taxon>
        <taxon>Geodermatophilaceae</taxon>
        <taxon>Geodermatophilus</taxon>
    </lineage>
</organism>
<proteinExistence type="inferred from homology"/>
<dbReference type="SUPFAM" id="SSF102110">
    <property type="entry name" value="(2r)-phospho-3-sulfolactate synthase ComA"/>
    <property type="match status" value="1"/>
</dbReference>
<dbReference type="InterPro" id="IPR013785">
    <property type="entry name" value="Aldolase_TIM"/>
</dbReference>
<protein>
    <submittedName>
        <fullName evidence="2">Phosphosulfolactate synthase</fullName>
    </submittedName>
</protein>
<accession>A0A1I4BKJ5</accession>
<sequence length="260" mass="27514">MVNAMPTFLNLPQRTAKPRRRGITHVLDKGLPVAEIAPLLRVCGAYVDVWKLGWGTAYLDPGLAEKLRVLDGHGVLACAGGTLLEVAWQQGAVEPYLQWAAEVGFPCVEVSCGVAPMSADDKRALIEAAADRFIVLAEIGAKDPTAEVSPAVWAADAAADLAAGATWVVTEGRESGTVGLFDPTGEVRSDVVDAVVESVGIGTTVFEAPRKEQQAWLIRRFGPDVNLANVAPSDALGLEALRLGLRADTFDATPGRVHVR</sequence>
<dbReference type="AlphaFoldDB" id="A0A1I4BKJ5"/>
<dbReference type="PANTHER" id="PTHR48413:SF1">
    <property type="entry name" value="PROTEIN HEAT-STRESS-ASSOCIATED 32"/>
    <property type="match status" value="1"/>
</dbReference>
<dbReference type="InterPro" id="IPR003830">
    <property type="entry name" value="ComA_synth"/>
</dbReference>
<comment type="similarity">
    <text evidence="1">Belongs to the phosphosulfolactate synthase family.</text>
</comment>
<dbReference type="Proteomes" id="UP000199152">
    <property type="component" value="Unassembled WGS sequence"/>
</dbReference>